<dbReference type="InterPro" id="IPR010656">
    <property type="entry name" value="DctM"/>
</dbReference>
<dbReference type="KEGG" id="orm:HTY61_11295"/>
<dbReference type="NCBIfam" id="TIGR00786">
    <property type="entry name" value="dctM"/>
    <property type="match status" value="1"/>
</dbReference>
<evidence type="ECO:0000313" key="9">
    <source>
        <dbReference type="EMBL" id="QKV18993.1"/>
    </source>
</evidence>
<reference evidence="9 10" key="1">
    <citation type="submission" date="2020-06" db="EMBL/GenBank/DDBJ databases">
        <title>Oricola thermophila sp. nov. isolated from a tidal sediments.</title>
        <authorList>
            <person name="Kwon K.K."/>
            <person name="Yang S.-H."/>
            <person name="Park M.-J."/>
        </authorList>
    </citation>
    <scope>NUCLEOTIDE SEQUENCE [LARGE SCALE GENOMIC DNA]</scope>
    <source>
        <strain evidence="9 10">MEBiC13590</strain>
    </source>
</reference>
<proteinExistence type="inferred from homology"/>
<evidence type="ECO:0000256" key="5">
    <source>
        <dbReference type="ARBA" id="ARBA00022989"/>
    </source>
</evidence>
<evidence type="ECO:0000256" key="7">
    <source>
        <dbReference type="RuleBase" id="RU369079"/>
    </source>
</evidence>
<feature type="transmembrane region" description="Helical" evidence="7">
    <location>
        <begin position="133"/>
        <end position="156"/>
    </location>
</feature>
<keyword evidence="7" id="KW-0813">Transport</keyword>
<feature type="domain" description="TRAP C4-dicarboxylate transport system permease DctM subunit" evidence="8">
    <location>
        <begin position="6"/>
        <end position="416"/>
    </location>
</feature>
<feature type="transmembrane region" description="Helical" evidence="7">
    <location>
        <begin position="396"/>
        <end position="420"/>
    </location>
</feature>
<evidence type="ECO:0000256" key="6">
    <source>
        <dbReference type="ARBA" id="ARBA00023136"/>
    </source>
</evidence>
<dbReference type="RefSeq" id="WP_175276885.1">
    <property type="nucleotide sequence ID" value="NZ_CP054836.1"/>
</dbReference>
<feature type="transmembrane region" description="Helical" evidence="7">
    <location>
        <begin position="168"/>
        <end position="191"/>
    </location>
</feature>
<comment type="function">
    <text evidence="7">Part of the tripartite ATP-independent periplasmic (TRAP) transport system.</text>
</comment>
<accession>A0A6N1VEP6</accession>
<feature type="transmembrane region" description="Helical" evidence="7">
    <location>
        <begin position="241"/>
        <end position="259"/>
    </location>
</feature>
<feature type="transmembrane region" description="Helical" evidence="7">
    <location>
        <begin position="212"/>
        <end position="235"/>
    </location>
</feature>
<dbReference type="Proteomes" id="UP000509367">
    <property type="component" value="Chromosome"/>
</dbReference>
<dbReference type="GO" id="GO:0005886">
    <property type="term" value="C:plasma membrane"/>
    <property type="evidence" value="ECO:0007669"/>
    <property type="project" value="UniProtKB-SubCell"/>
</dbReference>
<feature type="transmembrane region" description="Helical" evidence="7">
    <location>
        <begin position="358"/>
        <end position="384"/>
    </location>
</feature>
<evidence type="ECO:0000256" key="3">
    <source>
        <dbReference type="ARBA" id="ARBA00022519"/>
    </source>
</evidence>
<name>A0A6N1VEP6_9HYPH</name>
<feature type="transmembrane region" description="Helical" evidence="7">
    <location>
        <begin position="313"/>
        <end position="330"/>
    </location>
</feature>
<sequence length="428" mass="44526">MVVTFSSFLLLILFGAPIVFALGVSATVALAFTTDTPLAIVAQRVFAGLDSFPIMAIPFFVLAGLIMETGGIARRIVSLAQALIGWIPGSLYGVSTVTGTGLSAISGSGTADTAAIASMMIPEMRRRGYDIDLATSLIAAAGSLAPIIPPSVFMIVVATISNLSVGRLFLAGIVPGLVISIGLLLCGYIVARRGGERYRDNERFTLSAFLSALVAAIPALLLPIIIVGGIVGGVFTPTEAAAVAVVVGLAVSVLIYRELSLKELPGLILRTAGLSAVVMMVIATASIFSWLIASQNVPGLLGGWISHVTDSRVVFLLIVNVLLLFVGMFLESISAIVILVPMLMPIALSFGIDPTHFGVVVCLNLAVGMITPPYGICLFVASSVAERPIQSVARRVWIPLVPMMGTLLAITFIPEIVLALPNAVMGGN</sequence>
<dbReference type="EMBL" id="CP054836">
    <property type="protein sequence ID" value="QKV18993.1"/>
    <property type="molecule type" value="Genomic_DNA"/>
</dbReference>
<keyword evidence="2" id="KW-1003">Cell membrane</keyword>
<keyword evidence="10" id="KW-1185">Reference proteome</keyword>
<feature type="transmembrane region" description="Helical" evidence="7">
    <location>
        <begin position="41"/>
        <end position="64"/>
    </location>
</feature>
<comment type="similarity">
    <text evidence="7">Belongs to the TRAP transporter large permease family.</text>
</comment>
<keyword evidence="6 7" id="KW-0472">Membrane</keyword>
<keyword evidence="3 7" id="KW-0997">Cell inner membrane</keyword>
<evidence type="ECO:0000313" key="10">
    <source>
        <dbReference type="Proteomes" id="UP000509367"/>
    </source>
</evidence>
<evidence type="ECO:0000256" key="2">
    <source>
        <dbReference type="ARBA" id="ARBA00022475"/>
    </source>
</evidence>
<dbReference type="PANTHER" id="PTHR33362:SF3">
    <property type="entry name" value="SIALIC ACID TRAP TRANSPORTER PERMEASE PROTEIN SIAT"/>
    <property type="match status" value="1"/>
</dbReference>
<dbReference type="PIRSF" id="PIRSF006066">
    <property type="entry name" value="HI0050"/>
    <property type="match status" value="1"/>
</dbReference>
<dbReference type="GO" id="GO:0022857">
    <property type="term" value="F:transmembrane transporter activity"/>
    <property type="evidence" value="ECO:0007669"/>
    <property type="project" value="UniProtKB-UniRule"/>
</dbReference>
<evidence type="ECO:0000259" key="8">
    <source>
        <dbReference type="Pfam" id="PF06808"/>
    </source>
</evidence>
<protein>
    <recommendedName>
        <fullName evidence="7">TRAP transporter large permease protein</fullName>
    </recommendedName>
</protein>
<dbReference type="InterPro" id="IPR004681">
    <property type="entry name" value="TRAP_DctM"/>
</dbReference>
<feature type="transmembrane region" description="Helical" evidence="7">
    <location>
        <begin position="271"/>
        <end position="293"/>
    </location>
</feature>
<keyword evidence="4 7" id="KW-0812">Transmembrane</keyword>
<comment type="subcellular location">
    <subcellularLocation>
        <location evidence="1 7">Cell inner membrane</location>
        <topology evidence="1 7">Multi-pass membrane protein</topology>
    </subcellularLocation>
</comment>
<gene>
    <name evidence="9" type="ORF">HTY61_11295</name>
</gene>
<comment type="subunit">
    <text evidence="7">The complex comprises the extracytoplasmic solute receptor protein and the two transmembrane proteins.</text>
</comment>
<feature type="transmembrane region" description="Helical" evidence="7">
    <location>
        <begin position="76"/>
        <end position="95"/>
    </location>
</feature>
<organism evidence="9 10">
    <name type="scientific">Oricola thermophila</name>
    <dbReference type="NCBI Taxonomy" id="2742145"/>
    <lineage>
        <taxon>Bacteria</taxon>
        <taxon>Pseudomonadati</taxon>
        <taxon>Pseudomonadota</taxon>
        <taxon>Alphaproteobacteria</taxon>
        <taxon>Hyphomicrobiales</taxon>
        <taxon>Ahrensiaceae</taxon>
        <taxon>Oricola</taxon>
    </lineage>
</organism>
<dbReference type="Pfam" id="PF06808">
    <property type="entry name" value="DctM"/>
    <property type="match status" value="1"/>
</dbReference>
<dbReference type="PANTHER" id="PTHR33362">
    <property type="entry name" value="SIALIC ACID TRAP TRANSPORTER PERMEASE PROTEIN SIAT-RELATED"/>
    <property type="match status" value="1"/>
</dbReference>
<dbReference type="AlphaFoldDB" id="A0A6N1VEP6"/>
<evidence type="ECO:0000256" key="4">
    <source>
        <dbReference type="ARBA" id="ARBA00022692"/>
    </source>
</evidence>
<keyword evidence="5 7" id="KW-1133">Transmembrane helix</keyword>
<feature type="transmembrane region" description="Helical" evidence="7">
    <location>
        <begin position="335"/>
        <end position="352"/>
    </location>
</feature>
<evidence type="ECO:0000256" key="1">
    <source>
        <dbReference type="ARBA" id="ARBA00004429"/>
    </source>
</evidence>